<dbReference type="PANTHER" id="PTHR43634:SF2">
    <property type="entry name" value="LOW CONDUCTANCE MECHANOSENSITIVE CHANNEL YNAI"/>
    <property type="match status" value="1"/>
</dbReference>
<evidence type="ECO:0000256" key="1">
    <source>
        <dbReference type="ARBA" id="ARBA00004141"/>
    </source>
</evidence>
<keyword evidence="3" id="KW-0472">Membrane</keyword>
<feature type="domain" description="Mechanosensitive channel protein 2/3 transmembrane" evidence="4">
    <location>
        <begin position="37"/>
        <end position="78"/>
    </location>
</feature>
<name>A0A835MDS9_9MAGN</name>
<dbReference type="Pfam" id="PF25237">
    <property type="entry name" value="MSL2_3"/>
    <property type="match status" value="1"/>
</dbReference>
<evidence type="ECO:0000256" key="2">
    <source>
        <dbReference type="ARBA" id="ARBA00008017"/>
    </source>
</evidence>
<evidence type="ECO:0000313" key="6">
    <source>
        <dbReference type="Proteomes" id="UP000631114"/>
    </source>
</evidence>
<accession>A0A835MDS9</accession>
<evidence type="ECO:0000313" key="5">
    <source>
        <dbReference type="EMBL" id="KAF9623394.1"/>
    </source>
</evidence>
<comment type="similarity">
    <text evidence="2">Belongs to the MscS (TC 1.A.23) family.</text>
</comment>
<keyword evidence="3" id="KW-0812">Transmembrane</keyword>
<dbReference type="PANTHER" id="PTHR43634">
    <property type="entry name" value="OW CONDUCTANCE MECHANOSENSITIVE CHANNEL"/>
    <property type="match status" value="1"/>
</dbReference>
<reference evidence="5 6" key="1">
    <citation type="submission" date="2020-10" db="EMBL/GenBank/DDBJ databases">
        <title>The Coptis chinensis genome and diversification of protoberbering-type alkaloids.</title>
        <authorList>
            <person name="Wang B."/>
            <person name="Shu S."/>
            <person name="Song C."/>
            <person name="Liu Y."/>
        </authorList>
    </citation>
    <scope>NUCLEOTIDE SEQUENCE [LARGE SCALE GENOMIC DNA]</scope>
    <source>
        <strain evidence="5">HL-2020</strain>
        <tissue evidence="5">Leaf</tissue>
    </source>
</reference>
<dbReference type="Proteomes" id="UP000631114">
    <property type="component" value="Unassembled WGS sequence"/>
</dbReference>
<dbReference type="InterPro" id="IPR045042">
    <property type="entry name" value="YnaI-like"/>
</dbReference>
<comment type="caution">
    <text evidence="5">The sequence shown here is derived from an EMBL/GenBank/DDBJ whole genome shotgun (WGS) entry which is preliminary data.</text>
</comment>
<evidence type="ECO:0000259" key="4">
    <source>
        <dbReference type="Pfam" id="PF25237"/>
    </source>
</evidence>
<dbReference type="GO" id="GO:0016020">
    <property type="term" value="C:membrane"/>
    <property type="evidence" value="ECO:0007669"/>
    <property type="project" value="UniProtKB-SubCell"/>
</dbReference>
<proteinExistence type="inferred from homology"/>
<keyword evidence="3" id="KW-1133">Transmembrane helix</keyword>
<evidence type="ECO:0000256" key="3">
    <source>
        <dbReference type="SAM" id="Phobius"/>
    </source>
</evidence>
<sequence>SCNMYGGSPLMLRPVPKIGIIAFVTILYVSFSSSCLILCFCRALDPISLPYKASQLVKQHLLNFVRSLSTVLAFAYCLPR</sequence>
<feature type="transmembrane region" description="Helical" evidence="3">
    <location>
        <begin position="20"/>
        <end position="40"/>
    </location>
</feature>
<keyword evidence="6" id="KW-1185">Reference proteome</keyword>
<organism evidence="5 6">
    <name type="scientific">Coptis chinensis</name>
    <dbReference type="NCBI Taxonomy" id="261450"/>
    <lineage>
        <taxon>Eukaryota</taxon>
        <taxon>Viridiplantae</taxon>
        <taxon>Streptophyta</taxon>
        <taxon>Embryophyta</taxon>
        <taxon>Tracheophyta</taxon>
        <taxon>Spermatophyta</taxon>
        <taxon>Magnoliopsida</taxon>
        <taxon>Ranunculales</taxon>
        <taxon>Ranunculaceae</taxon>
        <taxon>Coptidoideae</taxon>
        <taxon>Coptis</taxon>
    </lineage>
</organism>
<protein>
    <recommendedName>
        <fullName evidence="4">Mechanosensitive channel protein 2/3 transmembrane domain-containing protein</fullName>
    </recommendedName>
</protein>
<gene>
    <name evidence="5" type="ORF">IFM89_001419</name>
</gene>
<dbReference type="EMBL" id="JADFTS010000001">
    <property type="protein sequence ID" value="KAF9623394.1"/>
    <property type="molecule type" value="Genomic_DNA"/>
</dbReference>
<dbReference type="InterPro" id="IPR057483">
    <property type="entry name" value="MSL2/3_TM_dom"/>
</dbReference>
<feature type="non-terminal residue" evidence="5">
    <location>
        <position position="80"/>
    </location>
</feature>
<dbReference type="AlphaFoldDB" id="A0A835MDS9"/>
<comment type="subcellular location">
    <subcellularLocation>
        <location evidence="1">Membrane</location>
        <topology evidence="1">Multi-pass membrane protein</topology>
    </subcellularLocation>
</comment>